<dbReference type="OrthoDB" id="4748247at2759"/>
<dbReference type="EMBL" id="WUBL01000026">
    <property type="protein sequence ID" value="KAF2970161.1"/>
    <property type="molecule type" value="Genomic_DNA"/>
</dbReference>
<organism evidence="3 4">
    <name type="scientific">Xylaria multiplex</name>
    <dbReference type="NCBI Taxonomy" id="323545"/>
    <lineage>
        <taxon>Eukaryota</taxon>
        <taxon>Fungi</taxon>
        <taxon>Dikarya</taxon>
        <taxon>Ascomycota</taxon>
        <taxon>Pezizomycotina</taxon>
        <taxon>Sordariomycetes</taxon>
        <taxon>Xylariomycetidae</taxon>
        <taxon>Xylariales</taxon>
        <taxon>Xylariaceae</taxon>
        <taxon>Xylaria</taxon>
    </lineage>
</organism>
<gene>
    <name evidence="3" type="ORF">GQX73_g3369</name>
</gene>
<feature type="region of interest" description="Disordered" evidence="1">
    <location>
        <begin position="48"/>
        <end position="102"/>
    </location>
</feature>
<evidence type="ECO:0000313" key="3">
    <source>
        <dbReference type="EMBL" id="KAF2970161.1"/>
    </source>
</evidence>
<keyword evidence="2" id="KW-0472">Membrane</keyword>
<name>A0A7C8IR24_9PEZI</name>
<evidence type="ECO:0000256" key="2">
    <source>
        <dbReference type="SAM" id="Phobius"/>
    </source>
</evidence>
<evidence type="ECO:0000313" key="4">
    <source>
        <dbReference type="Proteomes" id="UP000481858"/>
    </source>
</evidence>
<protein>
    <submittedName>
        <fullName evidence="3">Uncharacterized protein</fullName>
    </submittedName>
</protein>
<accession>A0A7C8IR24</accession>
<feature type="compositionally biased region" description="Low complexity" evidence="1">
    <location>
        <begin position="71"/>
        <end position="87"/>
    </location>
</feature>
<comment type="caution">
    <text evidence="3">The sequence shown here is derived from an EMBL/GenBank/DDBJ whole genome shotgun (WGS) entry which is preliminary data.</text>
</comment>
<proteinExistence type="predicted"/>
<reference evidence="3 4" key="1">
    <citation type="submission" date="2019-12" db="EMBL/GenBank/DDBJ databases">
        <title>Draft genome sequence of the ascomycete Xylaria multiplex DSM 110363.</title>
        <authorList>
            <person name="Buettner E."/>
            <person name="Kellner H."/>
        </authorList>
    </citation>
    <scope>NUCLEOTIDE SEQUENCE [LARGE SCALE GENOMIC DNA]</scope>
    <source>
        <strain evidence="3 4">DSM 110363</strain>
    </source>
</reference>
<evidence type="ECO:0000256" key="1">
    <source>
        <dbReference type="SAM" id="MobiDB-lite"/>
    </source>
</evidence>
<dbReference type="AlphaFoldDB" id="A0A7C8IR24"/>
<feature type="transmembrane region" description="Helical" evidence="2">
    <location>
        <begin position="6"/>
        <end position="34"/>
    </location>
</feature>
<dbReference type="Proteomes" id="UP000481858">
    <property type="component" value="Unassembled WGS sequence"/>
</dbReference>
<dbReference type="InParanoid" id="A0A7C8IR24"/>
<sequence>MADGFASTLITAIVASVVSVLAFLGIILILALYWSSIVRRIAPNRFAEPVSEKAWPSSRGSDTDSAVLSGSSTIPSPRSSPRPSTISNATIGSHIPTNRERI</sequence>
<keyword evidence="2" id="KW-0812">Transmembrane</keyword>
<keyword evidence="2" id="KW-1133">Transmembrane helix</keyword>
<feature type="compositionally biased region" description="Polar residues" evidence="1">
    <location>
        <begin position="58"/>
        <end position="70"/>
    </location>
</feature>
<keyword evidence="4" id="KW-1185">Reference proteome</keyword>